<sequence length="228" mass="25020">AKVNNTPRIGCKTNVAFPALQINIAPAVEEATCRSQGLEDLGEFGSVNGHRDDNDSPGALTTMIVNSDVPIAYERGRFHILALGIYVELDQDLFISFPGRFMHGGSPPIAPAHEPVRNDAYRLVAVLYPPEVAIMSAGSKVIPLGSLPNGKLLNLGPEITNPLNSSDKFELATDANWIADGHVLLEPEEHLRFAVESMFKLCNYLFHQLPPRYHPTIDPKKFYSAFSI</sequence>
<keyword evidence="2" id="KW-1185">Reference proteome</keyword>
<dbReference type="EMBL" id="ML208589">
    <property type="protein sequence ID" value="TFK62337.1"/>
    <property type="molecule type" value="Genomic_DNA"/>
</dbReference>
<organism evidence="1 2">
    <name type="scientific">Pluteus cervinus</name>
    <dbReference type="NCBI Taxonomy" id="181527"/>
    <lineage>
        <taxon>Eukaryota</taxon>
        <taxon>Fungi</taxon>
        <taxon>Dikarya</taxon>
        <taxon>Basidiomycota</taxon>
        <taxon>Agaricomycotina</taxon>
        <taxon>Agaricomycetes</taxon>
        <taxon>Agaricomycetidae</taxon>
        <taxon>Agaricales</taxon>
        <taxon>Pluteineae</taxon>
        <taxon>Pluteaceae</taxon>
        <taxon>Pluteus</taxon>
    </lineage>
</organism>
<reference evidence="1 2" key="1">
    <citation type="journal article" date="2019" name="Nat. Ecol. Evol.">
        <title>Megaphylogeny resolves global patterns of mushroom evolution.</title>
        <authorList>
            <person name="Varga T."/>
            <person name="Krizsan K."/>
            <person name="Foldi C."/>
            <person name="Dima B."/>
            <person name="Sanchez-Garcia M."/>
            <person name="Sanchez-Ramirez S."/>
            <person name="Szollosi G.J."/>
            <person name="Szarkandi J.G."/>
            <person name="Papp V."/>
            <person name="Albert L."/>
            <person name="Andreopoulos W."/>
            <person name="Angelini C."/>
            <person name="Antonin V."/>
            <person name="Barry K.W."/>
            <person name="Bougher N.L."/>
            <person name="Buchanan P."/>
            <person name="Buyck B."/>
            <person name="Bense V."/>
            <person name="Catcheside P."/>
            <person name="Chovatia M."/>
            <person name="Cooper J."/>
            <person name="Damon W."/>
            <person name="Desjardin D."/>
            <person name="Finy P."/>
            <person name="Geml J."/>
            <person name="Haridas S."/>
            <person name="Hughes K."/>
            <person name="Justo A."/>
            <person name="Karasinski D."/>
            <person name="Kautmanova I."/>
            <person name="Kiss B."/>
            <person name="Kocsube S."/>
            <person name="Kotiranta H."/>
            <person name="LaButti K.M."/>
            <person name="Lechner B.E."/>
            <person name="Liimatainen K."/>
            <person name="Lipzen A."/>
            <person name="Lukacs Z."/>
            <person name="Mihaltcheva S."/>
            <person name="Morgado L.N."/>
            <person name="Niskanen T."/>
            <person name="Noordeloos M.E."/>
            <person name="Ohm R.A."/>
            <person name="Ortiz-Santana B."/>
            <person name="Ovrebo C."/>
            <person name="Racz N."/>
            <person name="Riley R."/>
            <person name="Savchenko A."/>
            <person name="Shiryaev A."/>
            <person name="Soop K."/>
            <person name="Spirin V."/>
            <person name="Szebenyi C."/>
            <person name="Tomsovsky M."/>
            <person name="Tulloss R.E."/>
            <person name="Uehling J."/>
            <person name="Grigoriev I.V."/>
            <person name="Vagvolgyi C."/>
            <person name="Papp T."/>
            <person name="Martin F.M."/>
            <person name="Miettinen O."/>
            <person name="Hibbett D.S."/>
            <person name="Nagy L.G."/>
        </authorList>
    </citation>
    <scope>NUCLEOTIDE SEQUENCE [LARGE SCALE GENOMIC DNA]</scope>
    <source>
        <strain evidence="1 2">NL-1719</strain>
    </source>
</reference>
<feature type="non-terminal residue" evidence="1">
    <location>
        <position position="1"/>
    </location>
</feature>
<accession>A0ACD3A9P7</accession>
<feature type="non-terminal residue" evidence="1">
    <location>
        <position position="228"/>
    </location>
</feature>
<name>A0ACD3A9P7_9AGAR</name>
<protein>
    <submittedName>
        <fullName evidence="1">Uncharacterized protein</fullName>
    </submittedName>
</protein>
<proteinExistence type="predicted"/>
<dbReference type="Proteomes" id="UP000308600">
    <property type="component" value="Unassembled WGS sequence"/>
</dbReference>
<evidence type="ECO:0000313" key="1">
    <source>
        <dbReference type="EMBL" id="TFK62337.1"/>
    </source>
</evidence>
<evidence type="ECO:0000313" key="2">
    <source>
        <dbReference type="Proteomes" id="UP000308600"/>
    </source>
</evidence>
<gene>
    <name evidence="1" type="ORF">BDN72DRAFT_730557</name>
</gene>